<dbReference type="Proteomes" id="UP001281003">
    <property type="component" value="Unassembled WGS sequence"/>
</dbReference>
<sequence>MASTQQCLASLARLSLASTPTRAALVPTIPKFLVPSAAAVGASQQVRYATHNSNKGGPKKAAKKKKQYKFFKSWDLSAQQQFSLCDAMRYLRAVEVGQPPLSVKYEVHVKLRTRKGGPVVRDRVRLPTPVKTDTVIAVICPDGSPIQEEAKKLGAVLAGEEAVFEAIKSGNFTFNKLLCHTESEGALRKANVGKILGPRGLMPSGKTKTVTNNLEATFRDMIGMDEYRERNGVVRMAVGQLGFTPKQLAENIKTFMAKIKSDINKIDDSTPKMVEEVVLSTTHGPGLSLNAEFAPTDDKIKPEDLESVM</sequence>
<reference evidence="4" key="1">
    <citation type="journal article" date="2023" name="Mol. Phylogenet. Evol.">
        <title>Genome-scale phylogeny and comparative genomics of the fungal order Sordariales.</title>
        <authorList>
            <person name="Hensen N."/>
            <person name="Bonometti L."/>
            <person name="Westerberg I."/>
            <person name="Brannstrom I.O."/>
            <person name="Guillou S."/>
            <person name="Cros-Aarteil S."/>
            <person name="Calhoun S."/>
            <person name="Haridas S."/>
            <person name="Kuo A."/>
            <person name="Mondo S."/>
            <person name="Pangilinan J."/>
            <person name="Riley R."/>
            <person name="LaButti K."/>
            <person name="Andreopoulos B."/>
            <person name="Lipzen A."/>
            <person name="Chen C."/>
            <person name="Yan M."/>
            <person name="Daum C."/>
            <person name="Ng V."/>
            <person name="Clum A."/>
            <person name="Steindorff A."/>
            <person name="Ohm R.A."/>
            <person name="Martin F."/>
            <person name="Silar P."/>
            <person name="Natvig D.O."/>
            <person name="Lalanne C."/>
            <person name="Gautier V."/>
            <person name="Ament-Velasquez S.L."/>
            <person name="Kruys A."/>
            <person name="Hutchinson M.I."/>
            <person name="Powell A.J."/>
            <person name="Barry K."/>
            <person name="Miller A.N."/>
            <person name="Grigoriev I.V."/>
            <person name="Debuchy R."/>
            <person name="Gladieux P."/>
            <person name="Hiltunen Thoren M."/>
            <person name="Johannesson H."/>
        </authorList>
    </citation>
    <scope>NUCLEOTIDE SEQUENCE</scope>
    <source>
        <strain evidence="4">FGSC 1904</strain>
    </source>
</reference>
<evidence type="ECO:0000313" key="4">
    <source>
        <dbReference type="EMBL" id="KAK3402593.1"/>
    </source>
</evidence>
<protein>
    <submittedName>
        <fullName evidence="4">Ribosomal protein L1-like protein</fullName>
    </submittedName>
</protein>
<dbReference type="AlphaFoldDB" id="A0AAE0UFX9"/>
<dbReference type="Gene3D" id="3.30.190.20">
    <property type="match status" value="1"/>
</dbReference>
<evidence type="ECO:0000256" key="1">
    <source>
        <dbReference type="ARBA" id="ARBA00010531"/>
    </source>
</evidence>
<reference evidence="4" key="2">
    <citation type="submission" date="2023-07" db="EMBL/GenBank/DDBJ databases">
        <authorList>
            <consortium name="Lawrence Berkeley National Laboratory"/>
            <person name="Haridas S."/>
            <person name="Hensen N."/>
            <person name="Bonometti L."/>
            <person name="Westerberg I."/>
            <person name="Brannstrom I.O."/>
            <person name="Guillou S."/>
            <person name="Cros-Aarteil S."/>
            <person name="Calhoun S."/>
            <person name="Kuo A."/>
            <person name="Mondo S."/>
            <person name="Pangilinan J."/>
            <person name="Riley R."/>
            <person name="LaButti K."/>
            <person name="Andreopoulos B."/>
            <person name="Lipzen A."/>
            <person name="Chen C."/>
            <person name="Yanf M."/>
            <person name="Daum C."/>
            <person name="Ng V."/>
            <person name="Clum A."/>
            <person name="Steindorff A."/>
            <person name="Ohm R."/>
            <person name="Martin F."/>
            <person name="Silar P."/>
            <person name="Natvig D."/>
            <person name="Lalanne C."/>
            <person name="Gautier V."/>
            <person name="Ament-velasquez S.L."/>
            <person name="Kruys A."/>
            <person name="Hutchinson M.I."/>
            <person name="Powell A.J."/>
            <person name="Barry K."/>
            <person name="Miller A.N."/>
            <person name="Grigoriev I.V."/>
            <person name="Debuchy R."/>
            <person name="Gladieux P."/>
            <person name="Thoren M.H."/>
            <person name="Johannesson H."/>
        </authorList>
    </citation>
    <scope>NUCLEOTIDE SEQUENCE</scope>
    <source>
        <strain evidence="4">FGSC 1904</strain>
    </source>
</reference>
<dbReference type="GO" id="GO:0005762">
    <property type="term" value="C:mitochondrial large ribosomal subunit"/>
    <property type="evidence" value="ECO:0007669"/>
    <property type="project" value="TreeGrafter"/>
</dbReference>
<keyword evidence="2 4" id="KW-0689">Ribosomal protein</keyword>
<dbReference type="InterPro" id="IPR016095">
    <property type="entry name" value="Ribosomal_uL1_3-a/b-sand"/>
</dbReference>
<organism evidence="4 5">
    <name type="scientific">Sordaria brevicollis</name>
    <dbReference type="NCBI Taxonomy" id="83679"/>
    <lineage>
        <taxon>Eukaryota</taxon>
        <taxon>Fungi</taxon>
        <taxon>Dikarya</taxon>
        <taxon>Ascomycota</taxon>
        <taxon>Pezizomycotina</taxon>
        <taxon>Sordariomycetes</taxon>
        <taxon>Sordariomycetidae</taxon>
        <taxon>Sordariales</taxon>
        <taxon>Sordariaceae</taxon>
        <taxon>Sordaria</taxon>
    </lineage>
</organism>
<evidence type="ECO:0000313" key="5">
    <source>
        <dbReference type="Proteomes" id="UP001281003"/>
    </source>
</evidence>
<dbReference type="InterPro" id="IPR023674">
    <property type="entry name" value="Ribosomal_uL1-like"/>
</dbReference>
<evidence type="ECO:0000256" key="3">
    <source>
        <dbReference type="ARBA" id="ARBA00023274"/>
    </source>
</evidence>
<dbReference type="InterPro" id="IPR028364">
    <property type="entry name" value="Ribosomal_uL1/biogenesis"/>
</dbReference>
<evidence type="ECO:0000256" key="2">
    <source>
        <dbReference type="ARBA" id="ARBA00022980"/>
    </source>
</evidence>
<name>A0AAE0UFX9_SORBR</name>
<dbReference type="GO" id="GO:0003735">
    <property type="term" value="F:structural constituent of ribosome"/>
    <property type="evidence" value="ECO:0007669"/>
    <property type="project" value="TreeGrafter"/>
</dbReference>
<gene>
    <name evidence="4" type="ORF">B0T20DRAFT_398691</name>
</gene>
<dbReference type="PANTHER" id="PTHR36427">
    <property type="entry name" value="54S RIBOSOMAL PROTEIN L1, MITOCHONDRIAL"/>
    <property type="match status" value="1"/>
</dbReference>
<proteinExistence type="inferred from homology"/>
<dbReference type="Gene3D" id="3.40.50.790">
    <property type="match status" value="1"/>
</dbReference>
<dbReference type="PANTHER" id="PTHR36427:SF3">
    <property type="entry name" value="LARGE RIBOSOMAL SUBUNIT PROTEIN UL1M"/>
    <property type="match status" value="1"/>
</dbReference>
<keyword evidence="3" id="KW-0687">Ribonucleoprotein</keyword>
<keyword evidence="5" id="KW-1185">Reference proteome</keyword>
<comment type="caution">
    <text evidence="4">The sequence shown here is derived from an EMBL/GenBank/DDBJ whole genome shotgun (WGS) entry which is preliminary data.</text>
</comment>
<dbReference type="SUPFAM" id="SSF56808">
    <property type="entry name" value="Ribosomal protein L1"/>
    <property type="match status" value="1"/>
</dbReference>
<dbReference type="EMBL" id="JAUTDP010000001">
    <property type="protein sequence ID" value="KAK3402593.1"/>
    <property type="molecule type" value="Genomic_DNA"/>
</dbReference>
<comment type="similarity">
    <text evidence="1">Belongs to the universal ribosomal protein uL1 family.</text>
</comment>
<accession>A0AAE0UFX9</accession>
<dbReference type="CDD" id="cd00403">
    <property type="entry name" value="Ribosomal_L1"/>
    <property type="match status" value="1"/>
</dbReference>
<dbReference type="Pfam" id="PF00687">
    <property type="entry name" value="Ribosomal_L1"/>
    <property type="match status" value="1"/>
</dbReference>